<sequence>MTEEFMGPPWQMDWRLDALAGRDALPEHVRKMLDEARAELVTAKDPYFRGIDGDAALPSGMYVEPVRSSDPKGPRILSFDNHNGWVIYTFVRRSEDPQILVYEVFWQGSAPPAPPPAGE</sequence>
<comment type="caution">
    <text evidence="1">The sequence shown here is derived from an EMBL/GenBank/DDBJ whole genome shotgun (WGS) entry which is preliminary data.</text>
</comment>
<organism evidence="1 2">
    <name type="scientific">Streptomyces osmaniensis</name>
    <dbReference type="NCBI Taxonomy" id="593134"/>
    <lineage>
        <taxon>Bacteria</taxon>
        <taxon>Bacillati</taxon>
        <taxon>Actinomycetota</taxon>
        <taxon>Actinomycetes</taxon>
        <taxon>Kitasatosporales</taxon>
        <taxon>Streptomycetaceae</taxon>
        <taxon>Streptomyces</taxon>
    </lineage>
</organism>
<name>A0ABP6W1I3_9ACTN</name>
<evidence type="ECO:0000313" key="1">
    <source>
        <dbReference type="EMBL" id="GAA3543041.1"/>
    </source>
</evidence>
<protein>
    <submittedName>
        <fullName evidence="1">Uncharacterized protein</fullName>
    </submittedName>
</protein>
<dbReference type="EMBL" id="BAABCE010000004">
    <property type="protein sequence ID" value="GAA3543041.1"/>
    <property type="molecule type" value="Genomic_DNA"/>
</dbReference>
<evidence type="ECO:0000313" key="2">
    <source>
        <dbReference type="Proteomes" id="UP001500707"/>
    </source>
</evidence>
<proteinExistence type="predicted"/>
<dbReference type="RefSeq" id="WP_346181727.1">
    <property type="nucleotide sequence ID" value="NZ_BAABCE010000004.1"/>
</dbReference>
<keyword evidence="2" id="KW-1185">Reference proteome</keyword>
<dbReference type="Proteomes" id="UP001500707">
    <property type="component" value="Unassembled WGS sequence"/>
</dbReference>
<gene>
    <name evidence="1" type="ORF">GCM10022295_26260</name>
</gene>
<accession>A0ABP6W1I3</accession>
<reference evidence="2" key="1">
    <citation type="journal article" date="2019" name="Int. J. Syst. Evol. Microbiol.">
        <title>The Global Catalogue of Microorganisms (GCM) 10K type strain sequencing project: providing services to taxonomists for standard genome sequencing and annotation.</title>
        <authorList>
            <consortium name="The Broad Institute Genomics Platform"/>
            <consortium name="The Broad Institute Genome Sequencing Center for Infectious Disease"/>
            <person name="Wu L."/>
            <person name="Ma J."/>
        </authorList>
    </citation>
    <scope>NUCLEOTIDE SEQUENCE [LARGE SCALE GENOMIC DNA]</scope>
    <source>
        <strain evidence="2">JCM 17656</strain>
    </source>
</reference>